<accession>A0A096M998</accession>
<feature type="domain" description="Ig-like" evidence="5">
    <location>
        <begin position="59"/>
        <end position="146"/>
    </location>
</feature>
<dbReference type="Pfam" id="PF13927">
    <property type="entry name" value="Ig_3"/>
    <property type="match status" value="1"/>
</dbReference>
<name>A0A096M998_POEFO</name>
<evidence type="ECO:0000259" key="5">
    <source>
        <dbReference type="PROSITE" id="PS50835"/>
    </source>
</evidence>
<dbReference type="GeneTree" id="ENSGT01100000263479"/>
<feature type="domain" description="Ig-like" evidence="5">
    <location>
        <begin position="151"/>
        <end position="230"/>
    </location>
</feature>
<dbReference type="InterPro" id="IPR003598">
    <property type="entry name" value="Ig_sub2"/>
</dbReference>
<evidence type="ECO:0000313" key="7">
    <source>
        <dbReference type="Proteomes" id="UP000028760"/>
    </source>
</evidence>
<dbReference type="Pfam" id="PF07679">
    <property type="entry name" value="I-set"/>
    <property type="match status" value="1"/>
</dbReference>
<proteinExistence type="predicted"/>
<dbReference type="InterPro" id="IPR052598">
    <property type="entry name" value="IgSF_CEA-related"/>
</dbReference>
<dbReference type="InterPro" id="IPR013783">
    <property type="entry name" value="Ig-like_fold"/>
</dbReference>
<feature type="domain" description="Ig-like" evidence="5">
    <location>
        <begin position="1"/>
        <end position="47"/>
    </location>
</feature>
<evidence type="ECO:0000256" key="1">
    <source>
        <dbReference type="ARBA" id="ARBA00022729"/>
    </source>
</evidence>
<dbReference type="EMBL" id="AYCK01005440">
    <property type="status" value="NOT_ANNOTATED_CDS"/>
    <property type="molecule type" value="Genomic_DNA"/>
</dbReference>
<dbReference type="Gene3D" id="2.60.40.10">
    <property type="entry name" value="Immunoglobulins"/>
    <property type="match status" value="3"/>
</dbReference>
<dbReference type="Proteomes" id="UP000028760">
    <property type="component" value="Unassembled WGS sequence"/>
</dbReference>
<protein>
    <recommendedName>
        <fullName evidence="5">Ig-like domain-containing protein</fullName>
    </recommendedName>
</protein>
<reference evidence="6" key="3">
    <citation type="submission" date="2025-09" db="UniProtKB">
        <authorList>
            <consortium name="Ensembl"/>
        </authorList>
    </citation>
    <scope>IDENTIFICATION</scope>
</reference>
<keyword evidence="1" id="KW-0732">Signal</keyword>
<dbReference type="SMART" id="SM00409">
    <property type="entry name" value="IG"/>
    <property type="match status" value="2"/>
</dbReference>
<dbReference type="EMBL" id="AYCK01005439">
    <property type="status" value="NOT_ANNOTATED_CDS"/>
    <property type="molecule type" value="Genomic_DNA"/>
</dbReference>
<organism evidence="6 7">
    <name type="scientific">Poecilia formosa</name>
    <name type="common">Amazon molly</name>
    <name type="synonym">Limia formosa</name>
    <dbReference type="NCBI Taxonomy" id="48698"/>
    <lineage>
        <taxon>Eukaryota</taxon>
        <taxon>Metazoa</taxon>
        <taxon>Chordata</taxon>
        <taxon>Craniata</taxon>
        <taxon>Vertebrata</taxon>
        <taxon>Euteleostomi</taxon>
        <taxon>Actinopterygii</taxon>
        <taxon>Neopterygii</taxon>
        <taxon>Teleostei</taxon>
        <taxon>Neoteleostei</taxon>
        <taxon>Acanthomorphata</taxon>
        <taxon>Ovalentaria</taxon>
        <taxon>Atherinomorphae</taxon>
        <taxon>Cyprinodontiformes</taxon>
        <taxon>Poeciliidae</taxon>
        <taxon>Poeciliinae</taxon>
        <taxon>Poecilia</taxon>
    </lineage>
</organism>
<dbReference type="SUPFAM" id="SSF48726">
    <property type="entry name" value="Immunoglobulin"/>
    <property type="match status" value="3"/>
</dbReference>
<keyword evidence="3" id="KW-0325">Glycoprotein</keyword>
<reference evidence="7" key="1">
    <citation type="submission" date="2013-10" db="EMBL/GenBank/DDBJ databases">
        <authorList>
            <person name="Schartl M."/>
            <person name="Warren W."/>
        </authorList>
    </citation>
    <scope>NUCLEOTIDE SEQUENCE [LARGE SCALE GENOMIC DNA]</scope>
    <source>
        <strain evidence="7">female</strain>
    </source>
</reference>
<dbReference type="Ensembl" id="ENSPFOT00000023090.1">
    <property type="protein sequence ID" value="ENSPFOP00000027989.1"/>
    <property type="gene ID" value="ENSPFOG00000023841.1"/>
</dbReference>
<evidence type="ECO:0000256" key="2">
    <source>
        <dbReference type="ARBA" id="ARBA00023157"/>
    </source>
</evidence>
<dbReference type="Pfam" id="PF13895">
    <property type="entry name" value="Ig_2"/>
    <property type="match status" value="1"/>
</dbReference>
<dbReference type="SMART" id="SM00408">
    <property type="entry name" value="IGc2"/>
    <property type="match status" value="2"/>
</dbReference>
<dbReference type="AlphaFoldDB" id="A0A096M998"/>
<dbReference type="InterPro" id="IPR003599">
    <property type="entry name" value="Ig_sub"/>
</dbReference>
<evidence type="ECO:0000313" key="6">
    <source>
        <dbReference type="Ensembl" id="ENSPFOP00000027989.1"/>
    </source>
</evidence>
<dbReference type="PROSITE" id="PS50835">
    <property type="entry name" value="IG_LIKE"/>
    <property type="match status" value="3"/>
</dbReference>
<evidence type="ECO:0000256" key="4">
    <source>
        <dbReference type="ARBA" id="ARBA00023319"/>
    </source>
</evidence>
<keyword evidence="2" id="KW-1015">Disulfide bond</keyword>
<keyword evidence="7" id="KW-1185">Reference proteome</keyword>
<reference evidence="6" key="2">
    <citation type="submission" date="2025-08" db="UniProtKB">
        <authorList>
            <consortium name="Ensembl"/>
        </authorList>
    </citation>
    <scope>IDENTIFICATION</scope>
</reference>
<sequence length="263" mass="28063">EFNSSVSLFCSSSGSSLSFLWMKDSSELTSSDRVQITTNEENSTLTIVNILLFLHLDGPENVTIEEHHEKGSDINLTCSSDSSPSAEYQWFLNGDHLSSSGPLLITDTDGGSNLTVINVTRYDDGSYSCNVSNPVSSANSDPVNVSVSYGPENVNLESPSQNYPEGSDIRLSCSADSRPPATFEWFFNGNVLPGSGSQLELLNVQKNQSGNYSCQAFNSMTSRYQTSQVSVISIEDNTKAGSSDSLSSGAIAGIVIGCLVCVS</sequence>
<keyword evidence="4" id="KW-0393">Immunoglobulin domain</keyword>
<dbReference type="PANTHER" id="PTHR44337">
    <property type="entry name" value="CARCINOEMBRYONIC ANTIGEN-RELATED CELL ADHESION MOLECULE 8"/>
    <property type="match status" value="1"/>
</dbReference>
<evidence type="ECO:0000256" key="3">
    <source>
        <dbReference type="ARBA" id="ARBA00023180"/>
    </source>
</evidence>
<dbReference type="PANTHER" id="PTHR44337:SF20">
    <property type="entry name" value="CARCINOEMBRYONIC ANTIGEN-RELATED CELL ADHESION MOLECULE 5-RELATED"/>
    <property type="match status" value="1"/>
</dbReference>
<dbReference type="InterPro" id="IPR007110">
    <property type="entry name" value="Ig-like_dom"/>
</dbReference>
<dbReference type="InterPro" id="IPR013098">
    <property type="entry name" value="Ig_I-set"/>
</dbReference>
<dbReference type="InterPro" id="IPR036179">
    <property type="entry name" value="Ig-like_dom_sf"/>
</dbReference>